<feature type="domain" description="GTD-binding" evidence="7">
    <location>
        <begin position="333"/>
        <end position="431"/>
    </location>
</feature>
<name>A0AAV3QIL9_LITER</name>
<evidence type="ECO:0000313" key="9">
    <source>
        <dbReference type="Proteomes" id="UP001454036"/>
    </source>
</evidence>
<feature type="coiled-coil region" evidence="5">
    <location>
        <begin position="367"/>
        <end position="433"/>
    </location>
</feature>
<dbReference type="EMBL" id="BAABME010004465">
    <property type="protein sequence ID" value="GAA0162470.1"/>
    <property type="molecule type" value="Genomic_DNA"/>
</dbReference>
<evidence type="ECO:0000256" key="6">
    <source>
        <dbReference type="SAM" id="Phobius"/>
    </source>
</evidence>
<keyword evidence="5" id="KW-0175">Coiled coil</keyword>
<evidence type="ECO:0000313" key="8">
    <source>
        <dbReference type="EMBL" id="GAA0162470.1"/>
    </source>
</evidence>
<dbReference type="GO" id="GO:0080115">
    <property type="term" value="F:myosin XI tail binding"/>
    <property type="evidence" value="ECO:0007669"/>
    <property type="project" value="UniProtKB-ARBA"/>
</dbReference>
<keyword evidence="3 6" id="KW-1133">Transmembrane helix</keyword>
<dbReference type="InterPro" id="IPR007656">
    <property type="entry name" value="GTD-bd"/>
</dbReference>
<reference evidence="8 9" key="1">
    <citation type="submission" date="2024-01" db="EMBL/GenBank/DDBJ databases">
        <title>The complete chloroplast genome sequence of Lithospermum erythrorhizon: insights into the phylogenetic relationship among Boraginaceae species and the maternal lineages of purple gromwells.</title>
        <authorList>
            <person name="Okada T."/>
            <person name="Watanabe K."/>
        </authorList>
    </citation>
    <scope>NUCLEOTIDE SEQUENCE [LARGE SCALE GENOMIC DNA]</scope>
</reference>
<organism evidence="8 9">
    <name type="scientific">Lithospermum erythrorhizon</name>
    <name type="common">Purple gromwell</name>
    <name type="synonym">Lithospermum officinale var. erythrorhizon</name>
    <dbReference type="NCBI Taxonomy" id="34254"/>
    <lineage>
        <taxon>Eukaryota</taxon>
        <taxon>Viridiplantae</taxon>
        <taxon>Streptophyta</taxon>
        <taxon>Embryophyta</taxon>
        <taxon>Tracheophyta</taxon>
        <taxon>Spermatophyta</taxon>
        <taxon>Magnoliopsida</taxon>
        <taxon>eudicotyledons</taxon>
        <taxon>Gunneridae</taxon>
        <taxon>Pentapetalae</taxon>
        <taxon>asterids</taxon>
        <taxon>lamiids</taxon>
        <taxon>Boraginales</taxon>
        <taxon>Boraginaceae</taxon>
        <taxon>Boraginoideae</taxon>
        <taxon>Lithospermeae</taxon>
        <taxon>Lithospermum</taxon>
    </lineage>
</organism>
<comment type="caution">
    <text evidence="8">The sequence shown here is derived from an EMBL/GenBank/DDBJ whole genome shotgun (WGS) entry which is preliminary data.</text>
</comment>
<feature type="transmembrane region" description="Helical" evidence="6">
    <location>
        <begin position="17"/>
        <end position="40"/>
    </location>
</feature>
<accession>A0AAV3QIL9</accession>
<evidence type="ECO:0000256" key="2">
    <source>
        <dbReference type="ARBA" id="ARBA00022692"/>
    </source>
</evidence>
<dbReference type="Pfam" id="PF04576">
    <property type="entry name" value="Zein-binding"/>
    <property type="match status" value="1"/>
</dbReference>
<dbReference type="GO" id="GO:0016020">
    <property type="term" value="C:membrane"/>
    <property type="evidence" value="ECO:0007669"/>
    <property type="project" value="UniProtKB-SubCell"/>
</dbReference>
<comment type="subcellular location">
    <subcellularLocation>
        <location evidence="1">Membrane</location>
        <topology evidence="1">Single-pass membrane protein</topology>
    </subcellularLocation>
</comment>
<dbReference type="PANTHER" id="PTHR31448:SF9">
    <property type="entry name" value="MYOSIN-BINDING PROTEIN 6-RELATED"/>
    <property type="match status" value="1"/>
</dbReference>
<evidence type="ECO:0000256" key="1">
    <source>
        <dbReference type="ARBA" id="ARBA00004167"/>
    </source>
</evidence>
<gene>
    <name evidence="8" type="ORF">LIER_18558</name>
</gene>
<dbReference type="Proteomes" id="UP001454036">
    <property type="component" value="Unassembled WGS sequence"/>
</dbReference>
<dbReference type="PROSITE" id="PS51775">
    <property type="entry name" value="GTD_BINDING"/>
    <property type="match status" value="1"/>
</dbReference>
<keyword evidence="9" id="KW-1185">Reference proteome</keyword>
<sequence>MAFKIFIDQHLGNVFHFLIYAMLEWVMIIVLFIDGFLSFFSNEFAKLFELRNPCLLCTRIDHVLVHRDKNFYYNDSLCEVHKKDISSLAYCHIHKKLFDTKKMCETCLLSFATEKDSDCDRYKSLVGILNKEIDCFVEDDQRVYTNSLNRGGIGKCSCCGEPLNAKVHSKNYSRNNSISNGDHHKTRPQSNYCRSNSISGSFLQAPTTSPRISWKTEEGRNMELPHINLSEIKFVSDNGSKIPGDDTVPVGRKLSGSEGLKPITTQILPDFEGFDNDRTNTFSKGNKFFGIPLSDSAQPSPRKRTRRVTLDKLEFIQGITNDSSAINEVHGDSIVHHLKKQVCLDRKSLIELYMELDEERNASAIAANNAMAMITRLQAEKASVQMEALQYQRLMDEQAEYDQEALQVMKDALLKREEEIRVLESELEAFREKYGDIKKVGSEICEIDDDDYQQFNKSRSMSSSYSEKSDMGSLHKAYTNQENDNYFDGIHQNESALDFEGERSHLLSLLMDLEKKIIHPTKEESISSYSHPKHEATAVLTREVSMIRERLRSIEAASGFLKHAAMTLQKGHEGAQLLIEIAEHLRQLRNSMEMASKGSLS</sequence>
<evidence type="ECO:0000256" key="4">
    <source>
        <dbReference type="ARBA" id="ARBA00023136"/>
    </source>
</evidence>
<keyword evidence="4 6" id="KW-0472">Membrane</keyword>
<proteinExistence type="predicted"/>
<dbReference type="AlphaFoldDB" id="A0AAV3QIL9"/>
<evidence type="ECO:0000256" key="3">
    <source>
        <dbReference type="ARBA" id="ARBA00022989"/>
    </source>
</evidence>
<dbReference type="InterPro" id="IPR039306">
    <property type="entry name" value="MYOB"/>
</dbReference>
<protein>
    <recommendedName>
        <fullName evidence="7">GTD-binding domain-containing protein</fullName>
    </recommendedName>
</protein>
<evidence type="ECO:0000259" key="7">
    <source>
        <dbReference type="PROSITE" id="PS51775"/>
    </source>
</evidence>
<keyword evidence="2 6" id="KW-0812">Transmembrane</keyword>
<evidence type="ECO:0000256" key="5">
    <source>
        <dbReference type="SAM" id="Coils"/>
    </source>
</evidence>
<dbReference type="PANTHER" id="PTHR31448">
    <property type="entry name" value="MYOSIN-BINDING PROTEIN 2"/>
    <property type="match status" value="1"/>
</dbReference>